<sequence length="684" mass="78456">MNELTEYYTSLIEHVKASSDVEGRLVEFEFLSYILDLLSDAGEFDDYVIVEDGRDGAGRWLIDGYSFDTSNFSLSLFVTLISSSEEASTLTKREIESAIKKLSKFVKNTLTEHLPSVFEPSSNCYQAARLVLDNWSDISRIRFVVVSNRPTSDRMRDVILDDIDDRPCTVHLWDLKRIFKLESSRNEREEMIIDFRDNPLPCLVAHDDTEGEQSILAVMPGTRLVSLYGEWGARLLEQNVRSFLQHRGKVNKGIRTTILNDPSHFFAYNNGLTTTAQGVVIEQTSHGPMIVELRNLQIVNGGQTTASIYSAYVKDKADLSRISLQMKLTVLSSEASTELVPRISRYANSQNKVSDADLFSNHPFHVRLEEFSRRIWVPVRTGQNAQTHWFYERARGQYLDSQAYLTQSKKKQFQQLHPRSQLLTKTDVAKIMNSWDCLPHEVSKGAQKNFAKFAELIDAQWEKDDLVFNELYFRKLICRASIFRALEKVIMKEDWYTGYRANLVTYAIARLSYEVSENSLDWNLDVMWRAQVIPEAIMMTLRKLSYAVHELLLSEHRPVGNPSEYAKRQMFWDTVKNLECDILEVSTLLISKADVMEQAVTSKKVQKIDDGIDAQERVLKTPKKIWDQVELHLLDDDAATPALIGILQVAKNPAKLPSEKQSTVLVKLLSRYSERLSLEHIIKN</sequence>
<dbReference type="Proteomes" id="UP000283255">
    <property type="component" value="Unassembled WGS sequence"/>
</dbReference>
<reference evidence="3 4" key="2">
    <citation type="submission" date="2019-01" db="EMBL/GenBank/DDBJ databases">
        <title>Motilimonas pumilus sp. nov., isolated from the gut of sea cucumber (Apostichopus japonicus).</title>
        <authorList>
            <person name="Wang F.-Q."/>
            <person name="Ren L.-H."/>
            <person name="Lin Y.-W."/>
            <person name="Sun G.-H."/>
            <person name="Du Z.-J."/>
            <person name="Zhao J.-X."/>
            <person name="Liu X.-J."/>
            <person name="Liu L.-J."/>
        </authorList>
    </citation>
    <scope>NUCLEOTIDE SEQUENCE [LARGE SCALE GENOMIC DNA]</scope>
    <source>
        <strain evidence="3 4">PLHSC7-2</strain>
    </source>
</reference>
<dbReference type="EMBL" id="QZCH01000030">
    <property type="protein sequence ID" value="RJG40068.1"/>
    <property type="molecule type" value="Genomic_DNA"/>
</dbReference>
<accession>A0A418YAV2</accession>
<keyword evidence="4" id="KW-1185">Reference proteome</keyword>
<evidence type="ECO:0000259" key="1">
    <source>
        <dbReference type="Pfam" id="PF10592"/>
    </source>
</evidence>
<name>A0A418YAV2_9GAMM</name>
<dbReference type="InterPro" id="IPR055101">
    <property type="entry name" value="AIPR_N"/>
</dbReference>
<organism evidence="3 4">
    <name type="scientific">Motilimonas pumila</name>
    <dbReference type="NCBI Taxonomy" id="2303987"/>
    <lineage>
        <taxon>Bacteria</taxon>
        <taxon>Pseudomonadati</taxon>
        <taxon>Pseudomonadota</taxon>
        <taxon>Gammaproteobacteria</taxon>
        <taxon>Alteromonadales</taxon>
        <taxon>Alteromonadales genera incertae sedis</taxon>
        <taxon>Motilimonas</taxon>
    </lineage>
</organism>
<feature type="domain" description="Abortive phage infection protein C-terminal" evidence="1">
    <location>
        <begin position="236"/>
        <end position="554"/>
    </location>
</feature>
<dbReference type="AlphaFoldDB" id="A0A418YAV2"/>
<evidence type="ECO:0000259" key="2">
    <source>
        <dbReference type="Pfam" id="PF22879"/>
    </source>
</evidence>
<gene>
    <name evidence="3" type="ORF">D1Z90_17535</name>
</gene>
<evidence type="ECO:0008006" key="5">
    <source>
        <dbReference type="Google" id="ProtNLM"/>
    </source>
</evidence>
<comment type="caution">
    <text evidence="3">The sequence shown here is derived from an EMBL/GenBank/DDBJ whole genome shotgun (WGS) entry which is preliminary data.</text>
</comment>
<proteinExistence type="predicted"/>
<dbReference type="Pfam" id="PF10592">
    <property type="entry name" value="AIPR"/>
    <property type="match status" value="1"/>
</dbReference>
<evidence type="ECO:0000313" key="3">
    <source>
        <dbReference type="EMBL" id="RJG40068.1"/>
    </source>
</evidence>
<reference evidence="3 4" key="1">
    <citation type="submission" date="2018-09" db="EMBL/GenBank/DDBJ databases">
        <authorList>
            <person name="Wang F."/>
        </authorList>
    </citation>
    <scope>NUCLEOTIDE SEQUENCE [LARGE SCALE GENOMIC DNA]</scope>
    <source>
        <strain evidence="3 4">PLHSC7-2</strain>
    </source>
</reference>
<dbReference type="RefSeq" id="WP_119912096.1">
    <property type="nucleotide sequence ID" value="NZ_QZCH01000030.1"/>
</dbReference>
<dbReference type="OrthoDB" id="9806213at2"/>
<feature type="domain" description="Abortive infection phage resistance protein N-terminal" evidence="2">
    <location>
        <begin position="30"/>
        <end position="180"/>
    </location>
</feature>
<evidence type="ECO:0000313" key="4">
    <source>
        <dbReference type="Proteomes" id="UP000283255"/>
    </source>
</evidence>
<dbReference type="Pfam" id="PF22879">
    <property type="entry name" value="AIPR_N"/>
    <property type="match status" value="1"/>
</dbReference>
<protein>
    <recommendedName>
        <fullName evidence="5">AIPR protein</fullName>
    </recommendedName>
</protein>
<dbReference type="InterPro" id="IPR018891">
    <property type="entry name" value="AIPR_C"/>
</dbReference>